<feature type="transmembrane region" description="Helical" evidence="1">
    <location>
        <begin position="124"/>
        <end position="143"/>
    </location>
</feature>
<feature type="transmembrane region" description="Helical" evidence="1">
    <location>
        <begin position="39"/>
        <end position="57"/>
    </location>
</feature>
<dbReference type="SUPFAM" id="SSF103481">
    <property type="entry name" value="Multidrug resistance efflux transporter EmrE"/>
    <property type="match status" value="2"/>
</dbReference>
<keyword evidence="1" id="KW-1133">Transmembrane helix</keyword>
<keyword evidence="1" id="KW-0472">Membrane</keyword>
<keyword evidence="1" id="KW-0812">Transmembrane</keyword>
<feature type="domain" description="EamA" evidence="2">
    <location>
        <begin position="149"/>
        <end position="278"/>
    </location>
</feature>
<gene>
    <name evidence="3" type="ORF">HNQ88_000072</name>
</gene>
<feature type="transmembrane region" description="Helical" evidence="1">
    <location>
        <begin position="69"/>
        <end position="87"/>
    </location>
</feature>
<dbReference type="GO" id="GO:0016020">
    <property type="term" value="C:membrane"/>
    <property type="evidence" value="ECO:0007669"/>
    <property type="project" value="InterPro"/>
</dbReference>
<keyword evidence="4" id="KW-1185">Reference proteome</keyword>
<feature type="transmembrane region" description="Helical" evidence="1">
    <location>
        <begin position="93"/>
        <end position="112"/>
    </location>
</feature>
<dbReference type="Pfam" id="PF00892">
    <property type="entry name" value="EamA"/>
    <property type="match status" value="2"/>
</dbReference>
<dbReference type="InterPro" id="IPR037185">
    <property type="entry name" value="EmrE-like"/>
</dbReference>
<dbReference type="EMBL" id="JAVDQD010000001">
    <property type="protein sequence ID" value="MDR6237096.1"/>
    <property type="molecule type" value="Genomic_DNA"/>
</dbReference>
<feature type="transmembrane region" description="Helical" evidence="1">
    <location>
        <begin position="7"/>
        <end position="27"/>
    </location>
</feature>
<evidence type="ECO:0000313" key="4">
    <source>
        <dbReference type="Proteomes" id="UP001185092"/>
    </source>
</evidence>
<dbReference type="InterPro" id="IPR000620">
    <property type="entry name" value="EamA_dom"/>
</dbReference>
<evidence type="ECO:0000313" key="3">
    <source>
        <dbReference type="EMBL" id="MDR6237096.1"/>
    </source>
</evidence>
<evidence type="ECO:0000259" key="2">
    <source>
        <dbReference type="Pfam" id="PF00892"/>
    </source>
</evidence>
<feature type="transmembrane region" description="Helical" evidence="1">
    <location>
        <begin position="208"/>
        <end position="227"/>
    </location>
</feature>
<evidence type="ECO:0000256" key="1">
    <source>
        <dbReference type="SAM" id="Phobius"/>
    </source>
</evidence>
<dbReference type="RefSeq" id="WP_309936533.1">
    <property type="nucleotide sequence ID" value="NZ_AP025305.1"/>
</dbReference>
<dbReference type="PANTHER" id="PTHR22911:SF137">
    <property type="entry name" value="SOLUTE CARRIER FAMILY 35 MEMBER G2-RELATED"/>
    <property type="match status" value="1"/>
</dbReference>
<feature type="transmembrane region" description="Helical" evidence="1">
    <location>
        <begin position="149"/>
        <end position="167"/>
    </location>
</feature>
<feature type="transmembrane region" description="Helical" evidence="1">
    <location>
        <begin position="239"/>
        <end position="257"/>
    </location>
</feature>
<dbReference type="Proteomes" id="UP001185092">
    <property type="component" value="Unassembled WGS sequence"/>
</dbReference>
<accession>A0AAE3XGD1</accession>
<organism evidence="3 4">
    <name type="scientific">Aureibacter tunicatorum</name>
    <dbReference type="NCBI Taxonomy" id="866807"/>
    <lineage>
        <taxon>Bacteria</taxon>
        <taxon>Pseudomonadati</taxon>
        <taxon>Bacteroidota</taxon>
        <taxon>Cytophagia</taxon>
        <taxon>Cytophagales</taxon>
        <taxon>Persicobacteraceae</taxon>
        <taxon>Aureibacter</taxon>
    </lineage>
</organism>
<feature type="transmembrane region" description="Helical" evidence="1">
    <location>
        <begin position="263"/>
        <end position="284"/>
    </location>
</feature>
<feature type="transmembrane region" description="Helical" evidence="1">
    <location>
        <begin position="179"/>
        <end position="196"/>
    </location>
</feature>
<sequence length="303" mass="33485">MEKKISLRLVVETLLALVSFGFTPVLIKSVSANPYTIGIVRLCITMVLTGIFLASFKEIKALSFKQVKSLALMGFLFGAHWVTYFISIKIGSASIAFLGLCTFGIHLILLGWIMKLRKPQWNDFLAVALVICGSLMVTPEFSLENNQTLGLLVAIISAVFFAGLPILQQRNSEISGSVRAFGQYGFALVLFLFTLPLTEWESLTKSDWMGLVALSVVCTFIAHTLWVKATTELPTTVSSIIYYLTLPLAMGISYMFLGEEMTLEKVGGALLIIVANIISILPKLKSNKTLEEKKIEQETLEER</sequence>
<proteinExistence type="predicted"/>
<dbReference type="PANTHER" id="PTHR22911">
    <property type="entry name" value="ACYL-MALONYL CONDENSING ENZYME-RELATED"/>
    <property type="match status" value="1"/>
</dbReference>
<reference evidence="3" key="1">
    <citation type="submission" date="2023-07" db="EMBL/GenBank/DDBJ databases">
        <title>Genomic Encyclopedia of Type Strains, Phase IV (KMG-IV): sequencing the most valuable type-strain genomes for metagenomic binning, comparative biology and taxonomic classification.</title>
        <authorList>
            <person name="Goeker M."/>
        </authorList>
    </citation>
    <scope>NUCLEOTIDE SEQUENCE</scope>
    <source>
        <strain evidence="3">DSM 26174</strain>
    </source>
</reference>
<comment type="caution">
    <text evidence="3">The sequence shown here is derived from an EMBL/GenBank/DDBJ whole genome shotgun (WGS) entry which is preliminary data.</text>
</comment>
<feature type="domain" description="EamA" evidence="2">
    <location>
        <begin position="14"/>
        <end position="137"/>
    </location>
</feature>
<name>A0AAE3XGD1_9BACT</name>
<dbReference type="AlphaFoldDB" id="A0AAE3XGD1"/>
<protein>
    <submittedName>
        <fullName evidence="3">Drug/metabolite transporter (DMT)-like permease</fullName>
    </submittedName>
</protein>